<evidence type="ECO:0000256" key="1">
    <source>
        <dbReference type="SAM" id="Phobius"/>
    </source>
</evidence>
<organism evidence="3 4">
    <name type="scientific">Sporosarcina koreensis</name>
    <dbReference type="NCBI Taxonomy" id="334735"/>
    <lineage>
        <taxon>Bacteria</taxon>
        <taxon>Bacillati</taxon>
        <taxon>Bacillota</taxon>
        <taxon>Bacilli</taxon>
        <taxon>Bacillales</taxon>
        <taxon>Caryophanaceae</taxon>
        <taxon>Sporosarcina</taxon>
    </lineage>
</organism>
<keyword evidence="4" id="KW-1185">Reference proteome</keyword>
<dbReference type="EMBL" id="JBHSNP010000002">
    <property type="protein sequence ID" value="MFC5601720.1"/>
    <property type="molecule type" value="Genomic_DNA"/>
</dbReference>
<evidence type="ECO:0000313" key="3">
    <source>
        <dbReference type="EMBL" id="MFC5601720.1"/>
    </source>
</evidence>
<evidence type="ECO:0000313" key="4">
    <source>
        <dbReference type="Proteomes" id="UP001596071"/>
    </source>
</evidence>
<reference evidence="4" key="1">
    <citation type="journal article" date="2019" name="Int. J. Syst. Evol. Microbiol.">
        <title>The Global Catalogue of Microorganisms (GCM) 10K type strain sequencing project: providing services to taxonomists for standard genome sequencing and annotation.</title>
        <authorList>
            <consortium name="The Broad Institute Genomics Platform"/>
            <consortium name="The Broad Institute Genome Sequencing Center for Infectious Disease"/>
            <person name="Wu L."/>
            <person name="Ma J."/>
        </authorList>
    </citation>
    <scope>NUCLEOTIDE SEQUENCE [LARGE SCALE GENOMIC DNA]</scope>
    <source>
        <strain evidence="4">KACC 11299</strain>
    </source>
</reference>
<name>A0ABW0TTF5_9BACL</name>
<comment type="caution">
    <text evidence="3">The sequence shown here is derived from an EMBL/GenBank/DDBJ whole genome shotgun (WGS) entry which is preliminary data.</text>
</comment>
<keyword evidence="1" id="KW-1133">Transmembrane helix</keyword>
<gene>
    <name evidence="3" type="ORF">ACFPTP_00375</name>
</gene>
<feature type="transmembrane region" description="Helical" evidence="1">
    <location>
        <begin position="119"/>
        <end position="135"/>
    </location>
</feature>
<dbReference type="Proteomes" id="UP001596071">
    <property type="component" value="Unassembled WGS sequence"/>
</dbReference>
<dbReference type="RefSeq" id="WP_381441359.1">
    <property type="nucleotide sequence ID" value="NZ_JBHSNP010000002.1"/>
</dbReference>
<keyword evidence="1" id="KW-0812">Transmembrane</keyword>
<feature type="transmembrane region" description="Helical" evidence="1">
    <location>
        <begin position="64"/>
        <end position="84"/>
    </location>
</feature>
<sequence length="168" mass="19369">MDKYNFKRPKLDIPKSTFQKVFDGFTLIVFTAGIVHLIAVWGQLPDQVPAHYNAAGEVNRWGSKWELILLPIIAAILAIFMTFLEKHPEWHNYMNLNENNIEFQYKNSVLLLNVIKNECVLLFVFIDYNIVQVALGKAESIGILFLPITLTVMFGSIIFFVVRSIRHK</sequence>
<proteinExistence type="predicted"/>
<feature type="transmembrane region" description="Helical" evidence="1">
    <location>
        <begin position="141"/>
        <end position="162"/>
    </location>
</feature>
<feature type="domain" description="DUF1648" evidence="2">
    <location>
        <begin position="29"/>
        <end position="74"/>
    </location>
</feature>
<feature type="transmembrane region" description="Helical" evidence="1">
    <location>
        <begin position="21"/>
        <end position="44"/>
    </location>
</feature>
<evidence type="ECO:0000259" key="2">
    <source>
        <dbReference type="Pfam" id="PF07853"/>
    </source>
</evidence>
<keyword evidence="1" id="KW-0472">Membrane</keyword>
<dbReference type="Pfam" id="PF07853">
    <property type="entry name" value="DUF1648"/>
    <property type="match status" value="1"/>
</dbReference>
<protein>
    <submittedName>
        <fullName evidence="3">DUF1648 domain-containing protein</fullName>
    </submittedName>
</protein>
<accession>A0ABW0TTF5</accession>
<dbReference type="InterPro" id="IPR012867">
    <property type="entry name" value="DUF1648"/>
</dbReference>